<evidence type="ECO:0000313" key="2">
    <source>
        <dbReference type="Proteomes" id="UP000664521"/>
    </source>
</evidence>
<organism evidence="1 2">
    <name type="scientific">Heterodermia speciosa</name>
    <dbReference type="NCBI Taxonomy" id="116794"/>
    <lineage>
        <taxon>Eukaryota</taxon>
        <taxon>Fungi</taxon>
        <taxon>Dikarya</taxon>
        <taxon>Ascomycota</taxon>
        <taxon>Pezizomycotina</taxon>
        <taxon>Lecanoromycetes</taxon>
        <taxon>OSLEUM clade</taxon>
        <taxon>Lecanoromycetidae</taxon>
        <taxon>Caliciales</taxon>
        <taxon>Physciaceae</taxon>
        <taxon>Heterodermia</taxon>
    </lineage>
</organism>
<keyword evidence="2" id="KW-1185">Reference proteome</keyword>
<dbReference type="OrthoDB" id="5375245at2759"/>
<protein>
    <submittedName>
        <fullName evidence="1">Uncharacterized protein</fullName>
    </submittedName>
</protein>
<dbReference type="AlphaFoldDB" id="A0A8H3FPT7"/>
<accession>A0A8H3FPT7</accession>
<dbReference type="Proteomes" id="UP000664521">
    <property type="component" value="Unassembled WGS sequence"/>
</dbReference>
<gene>
    <name evidence="1" type="ORF">HETSPECPRED_006887</name>
</gene>
<evidence type="ECO:0000313" key="1">
    <source>
        <dbReference type="EMBL" id="CAF9928578.1"/>
    </source>
</evidence>
<name>A0A8H3FPT7_9LECA</name>
<sequence>MPEPVAANTQWQYDYIPEYNLSEKVIGGYLKEIWGNYKYFVERKGDDFRFWVPRRLYKVCEDHLAIRPSTIIIILAQHEQQELLERRQPKK</sequence>
<dbReference type="EMBL" id="CAJPDS010000048">
    <property type="protein sequence ID" value="CAF9928578.1"/>
    <property type="molecule type" value="Genomic_DNA"/>
</dbReference>
<proteinExistence type="predicted"/>
<comment type="caution">
    <text evidence="1">The sequence shown here is derived from an EMBL/GenBank/DDBJ whole genome shotgun (WGS) entry which is preliminary data.</text>
</comment>
<reference evidence="1" key="1">
    <citation type="submission" date="2021-03" db="EMBL/GenBank/DDBJ databases">
        <authorList>
            <person name="Tagirdzhanova G."/>
        </authorList>
    </citation>
    <scope>NUCLEOTIDE SEQUENCE</scope>
</reference>